<dbReference type="Pfam" id="PF00486">
    <property type="entry name" value="Trans_reg_C"/>
    <property type="match status" value="1"/>
</dbReference>
<organism evidence="4 5">
    <name type="scientific">Vibrio splendidus</name>
    <dbReference type="NCBI Taxonomy" id="29497"/>
    <lineage>
        <taxon>Bacteria</taxon>
        <taxon>Pseudomonadati</taxon>
        <taxon>Pseudomonadota</taxon>
        <taxon>Gammaproteobacteria</taxon>
        <taxon>Vibrionales</taxon>
        <taxon>Vibrionaceae</taxon>
        <taxon>Vibrio</taxon>
    </lineage>
</organism>
<proteinExistence type="predicted"/>
<reference evidence="5" key="1">
    <citation type="submission" date="2016-07" db="EMBL/GenBank/DDBJ databases">
        <title>Nontailed viruses are major unrecognized killers of bacteria in the ocean.</title>
        <authorList>
            <person name="Kauffman K."/>
            <person name="Hussain F."/>
            <person name="Yang J."/>
            <person name="Arevalo P."/>
            <person name="Brown J."/>
            <person name="Cutler M."/>
            <person name="Kelly L."/>
            <person name="Polz M.F."/>
        </authorList>
    </citation>
    <scope>NUCLEOTIDE SEQUENCE [LARGE SCALE GENOMIC DNA]</scope>
    <source>
        <strain evidence="5">10N.261.55.E11</strain>
    </source>
</reference>
<feature type="DNA-binding region" description="OmpR/PhoB-type" evidence="2">
    <location>
        <begin position="17"/>
        <end position="113"/>
    </location>
</feature>
<comment type="caution">
    <text evidence="4">The sequence shown here is derived from an EMBL/GenBank/DDBJ whole genome shotgun (WGS) entry which is preliminary data.</text>
</comment>
<accession>A0A2N7FA09</accession>
<dbReference type="GO" id="GO:0006355">
    <property type="term" value="P:regulation of DNA-templated transcription"/>
    <property type="evidence" value="ECO:0007669"/>
    <property type="project" value="InterPro"/>
</dbReference>
<evidence type="ECO:0000256" key="1">
    <source>
        <dbReference type="ARBA" id="ARBA00023125"/>
    </source>
</evidence>
<dbReference type="PROSITE" id="PS51755">
    <property type="entry name" value="OMPR_PHOB"/>
    <property type="match status" value="1"/>
</dbReference>
<dbReference type="SMART" id="SM00862">
    <property type="entry name" value="Trans_reg_C"/>
    <property type="match status" value="1"/>
</dbReference>
<dbReference type="EMBL" id="MCWU01000030">
    <property type="protein sequence ID" value="PMJ64735.1"/>
    <property type="molecule type" value="Genomic_DNA"/>
</dbReference>
<dbReference type="Gene3D" id="1.10.10.10">
    <property type="entry name" value="Winged helix-like DNA-binding domain superfamily/Winged helix DNA-binding domain"/>
    <property type="match status" value="1"/>
</dbReference>
<evidence type="ECO:0000256" key="2">
    <source>
        <dbReference type="PROSITE-ProRule" id="PRU01091"/>
    </source>
</evidence>
<sequence length="113" mass="12724">MNTDSYPVIEGERLEQNEVLEVSGKVIELNTKLIRNLENGYVVGTMPLAYRKIILFMNRHRGQLFSVRQLKSIGWEGERVTNSSVIVAISEIRSILGDGLILTITGEGYVFQP</sequence>
<name>A0A2N7FA09_VIBSP</name>
<dbReference type="SUPFAM" id="SSF46894">
    <property type="entry name" value="C-terminal effector domain of the bipartite response regulators"/>
    <property type="match status" value="1"/>
</dbReference>
<protein>
    <recommendedName>
        <fullName evidence="3">OmpR/PhoB-type domain-containing protein</fullName>
    </recommendedName>
</protein>
<dbReference type="RefSeq" id="WP_102473249.1">
    <property type="nucleotide sequence ID" value="NZ_CAWNSL010000007.1"/>
</dbReference>
<evidence type="ECO:0000259" key="3">
    <source>
        <dbReference type="PROSITE" id="PS51755"/>
    </source>
</evidence>
<keyword evidence="1 2" id="KW-0238">DNA-binding</keyword>
<evidence type="ECO:0000313" key="5">
    <source>
        <dbReference type="Proteomes" id="UP000235330"/>
    </source>
</evidence>
<dbReference type="AlphaFoldDB" id="A0A2N7FA09"/>
<dbReference type="Proteomes" id="UP000235330">
    <property type="component" value="Unassembled WGS sequence"/>
</dbReference>
<dbReference type="InterPro" id="IPR001867">
    <property type="entry name" value="OmpR/PhoB-type_DNA-bd"/>
</dbReference>
<feature type="domain" description="OmpR/PhoB-type" evidence="3">
    <location>
        <begin position="17"/>
        <end position="113"/>
    </location>
</feature>
<evidence type="ECO:0000313" key="4">
    <source>
        <dbReference type="EMBL" id="PMJ64735.1"/>
    </source>
</evidence>
<dbReference type="InterPro" id="IPR036388">
    <property type="entry name" value="WH-like_DNA-bd_sf"/>
</dbReference>
<gene>
    <name evidence="4" type="ORF">BCU17_21360</name>
</gene>
<dbReference type="GO" id="GO:0003677">
    <property type="term" value="F:DNA binding"/>
    <property type="evidence" value="ECO:0007669"/>
    <property type="project" value="UniProtKB-UniRule"/>
</dbReference>
<dbReference type="InterPro" id="IPR016032">
    <property type="entry name" value="Sig_transdc_resp-reg_C-effctor"/>
</dbReference>
<dbReference type="GO" id="GO:0000160">
    <property type="term" value="P:phosphorelay signal transduction system"/>
    <property type="evidence" value="ECO:0007669"/>
    <property type="project" value="InterPro"/>
</dbReference>